<dbReference type="InterPro" id="IPR007325">
    <property type="entry name" value="KFase/CYL"/>
</dbReference>
<organism evidence="3 4">
    <name type="scientific">Porites evermanni</name>
    <dbReference type="NCBI Taxonomy" id="104178"/>
    <lineage>
        <taxon>Eukaryota</taxon>
        <taxon>Metazoa</taxon>
        <taxon>Cnidaria</taxon>
        <taxon>Anthozoa</taxon>
        <taxon>Hexacorallia</taxon>
        <taxon>Scleractinia</taxon>
        <taxon>Fungiina</taxon>
        <taxon>Poritidae</taxon>
        <taxon>Porites</taxon>
    </lineage>
</organism>
<dbReference type="Proteomes" id="UP001159427">
    <property type="component" value="Unassembled WGS sequence"/>
</dbReference>
<protein>
    <recommendedName>
        <fullName evidence="5">Kynurenine formamidase</fullName>
    </recommendedName>
</protein>
<comment type="similarity">
    <text evidence="1">Belongs to the Cyclase 1 superfamily.</text>
</comment>
<dbReference type="Pfam" id="PF04199">
    <property type="entry name" value="Cyclase"/>
    <property type="match status" value="1"/>
</dbReference>
<evidence type="ECO:0000256" key="1">
    <source>
        <dbReference type="ARBA" id="ARBA00007865"/>
    </source>
</evidence>
<comment type="caution">
    <text evidence="3">The sequence shown here is derived from an EMBL/GenBank/DDBJ whole genome shotgun (WGS) entry which is preliminary data.</text>
</comment>
<keyword evidence="4" id="KW-1185">Reference proteome</keyword>
<evidence type="ECO:0000256" key="2">
    <source>
        <dbReference type="SAM" id="SignalP"/>
    </source>
</evidence>
<proteinExistence type="inferred from homology"/>
<dbReference type="Gene3D" id="3.50.30.50">
    <property type="entry name" value="Putative cyclase"/>
    <property type="match status" value="1"/>
</dbReference>
<gene>
    <name evidence="3" type="ORF">PEVE_00022637</name>
</gene>
<feature type="signal peptide" evidence="2">
    <location>
        <begin position="1"/>
        <end position="24"/>
    </location>
</feature>
<dbReference type="InterPro" id="IPR037175">
    <property type="entry name" value="KFase_sf"/>
</dbReference>
<sequence length="290" mass="32958">MKVTMWTPVFCLFVPFWLPLLGKAAPKPKWIELSYQFNNGTIYWPTSLAFKHIRLSENFTAAGFYYSAYDISAAEHGGTHIDSPRHFAVNKWTTDQIPLDRLIGPAIKIDVSSKAAQNRDYQVMPSDLEAWEEKNGKIPDDIILLLFFDWGKRWPDKLTYLGTDTNDTSLLHFPGIHPNASRWLVKNRKIKLIGVDTASIDYGQSTLYESHRILYERNIPGLENVAHMDKLPTKGFTLYAAPMFITGGSGGPCRIFARLDKEDCTVNAAIRPKSVNTFLVTTVFMFVIYL</sequence>
<reference evidence="3 4" key="1">
    <citation type="submission" date="2022-05" db="EMBL/GenBank/DDBJ databases">
        <authorList>
            <consortium name="Genoscope - CEA"/>
            <person name="William W."/>
        </authorList>
    </citation>
    <scope>NUCLEOTIDE SEQUENCE [LARGE SCALE GENOMIC DNA]</scope>
</reference>
<keyword evidence="2" id="KW-0732">Signal</keyword>
<evidence type="ECO:0000313" key="3">
    <source>
        <dbReference type="EMBL" id="CAH3024349.1"/>
    </source>
</evidence>
<feature type="chain" id="PRO_5046178681" description="Kynurenine formamidase" evidence="2">
    <location>
        <begin position="25"/>
        <end position="290"/>
    </location>
</feature>
<dbReference type="SUPFAM" id="SSF102198">
    <property type="entry name" value="Putative cyclase"/>
    <property type="match status" value="1"/>
</dbReference>
<name>A0ABN8M5C7_9CNID</name>
<evidence type="ECO:0000313" key="4">
    <source>
        <dbReference type="Proteomes" id="UP001159427"/>
    </source>
</evidence>
<dbReference type="EMBL" id="CALNXI010000300">
    <property type="protein sequence ID" value="CAH3024349.1"/>
    <property type="molecule type" value="Genomic_DNA"/>
</dbReference>
<dbReference type="PANTHER" id="PTHR31118">
    <property type="entry name" value="CYCLASE-LIKE PROTEIN 2"/>
    <property type="match status" value="1"/>
</dbReference>
<dbReference type="PANTHER" id="PTHR31118:SF12">
    <property type="entry name" value="CYCLASE-LIKE PROTEIN 2"/>
    <property type="match status" value="1"/>
</dbReference>
<accession>A0ABN8M5C7</accession>
<evidence type="ECO:0008006" key="5">
    <source>
        <dbReference type="Google" id="ProtNLM"/>
    </source>
</evidence>